<keyword evidence="2" id="KW-1133">Transmembrane helix</keyword>
<proteinExistence type="predicted"/>
<accession>A0AAV9X3F1</accession>
<evidence type="ECO:0000256" key="2">
    <source>
        <dbReference type="SAM" id="Phobius"/>
    </source>
</evidence>
<evidence type="ECO:0000313" key="3">
    <source>
        <dbReference type="EMBL" id="KAK6532047.1"/>
    </source>
</evidence>
<name>A0AAV9X3F1_9PEZI</name>
<sequence>MSSSSSAANSALDATAKIIGPTLGAIFICFILAAFFYLWHHARGSEAEIAAEKAKDLESGPDEEGTPGVKTIPFGTVQNGYLPPPYTRFAEPRRPEPAVVRVSGP</sequence>
<dbReference type="Proteomes" id="UP001365542">
    <property type="component" value="Unassembled WGS sequence"/>
</dbReference>
<keyword evidence="2" id="KW-0472">Membrane</keyword>
<evidence type="ECO:0000313" key="4">
    <source>
        <dbReference type="Proteomes" id="UP001365542"/>
    </source>
</evidence>
<dbReference type="AlphaFoldDB" id="A0AAV9X3F1"/>
<evidence type="ECO:0000256" key="1">
    <source>
        <dbReference type="SAM" id="MobiDB-lite"/>
    </source>
</evidence>
<keyword evidence="4" id="KW-1185">Reference proteome</keyword>
<reference evidence="3 4" key="1">
    <citation type="submission" date="2019-10" db="EMBL/GenBank/DDBJ databases">
        <authorList>
            <person name="Palmer J.M."/>
        </authorList>
    </citation>
    <scope>NUCLEOTIDE SEQUENCE [LARGE SCALE GENOMIC DNA]</scope>
    <source>
        <strain evidence="3 4">TWF694</strain>
    </source>
</reference>
<organism evidence="3 4">
    <name type="scientific">Orbilia ellipsospora</name>
    <dbReference type="NCBI Taxonomy" id="2528407"/>
    <lineage>
        <taxon>Eukaryota</taxon>
        <taxon>Fungi</taxon>
        <taxon>Dikarya</taxon>
        <taxon>Ascomycota</taxon>
        <taxon>Pezizomycotina</taxon>
        <taxon>Orbiliomycetes</taxon>
        <taxon>Orbiliales</taxon>
        <taxon>Orbiliaceae</taxon>
        <taxon>Orbilia</taxon>
    </lineage>
</organism>
<feature type="transmembrane region" description="Helical" evidence="2">
    <location>
        <begin position="18"/>
        <end position="39"/>
    </location>
</feature>
<gene>
    <name evidence="3" type="ORF">TWF694_003210</name>
</gene>
<keyword evidence="2" id="KW-0812">Transmembrane</keyword>
<protein>
    <submittedName>
        <fullName evidence="3">Uncharacterized protein</fullName>
    </submittedName>
</protein>
<dbReference type="EMBL" id="JAVHJO010000012">
    <property type="protein sequence ID" value="KAK6532047.1"/>
    <property type="molecule type" value="Genomic_DNA"/>
</dbReference>
<comment type="caution">
    <text evidence="3">The sequence shown here is derived from an EMBL/GenBank/DDBJ whole genome shotgun (WGS) entry which is preliminary data.</text>
</comment>
<feature type="region of interest" description="Disordered" evidence="1">
    <location>
        <begin position="53"/>
        <end position="105"/>
    </location>
</feature>